<dbReference type="SUPFAM" id="SSF53955">
    <property type="entry name" value="Lysozyme-like"/>
    <property type="match status" value="1"/>
</dbReference>
<evidence type="ECO:0000313" key="4">
    <source>
        <dbReference type="EMBL" id="NMG45240.1"/>
    </source>
</evidence>
<feature type="domain" description="Transglycosylase SLT" evidence="3">
    <location>
        <begin position="101"/>
        <end position="196"/>
    </location>
</feature>
<evidence type="ECO:0000313" key="5">
    <source>
        <dbReference type="Proteomes" id="UP000623795"/>
    </source>
</evidence>
<comment type="similarity">
    <text evidence="1">Belongs to the transglycosylase Slt family.</text>
</comment>
<comment type="caution">
    <text evidence="4">The sequence shown here is derived from an EMBL/GenBank/DDBJ whole genome shotgun (WGS) entry which is preliminary data.</text>
</comment>
<dbReference type="InterPro" id="IPR008258">
    <property type="entry name" value="Transglycosylase_SLT_dom_1"/>
</dbReference>
<sequence length="240" mass="26275">MRRPTIPGVLPTPRLPAPCLARRAVFRGTVWLVAAIAASAASPSWADRLYGFADERGVFNFSDAASDSRHRLLLNLDTPRRSTAPPARIPPRPPERFTPLIHDVARQNRLDPELVKAVAFVESRFDHQARSPKGALGLMQLMPATAARFGVTDPLDPRQNLAGGARYLRELIDRFDSLPLALAAYNAGEGAVERYGNAIPPFAETVTYVPMVLNHYSAFRRQAPSDDALPGVPRRASSCC</sequence>
<gene>
    <name evidence="4" type="ORF">GPA22_16100</name>
</gene>
<dbReference type="EMBL" id="WTVN01000027">
    <property type="protein sequence ID" value="NMG45240.1"/>
    <property type="molecule type" value="Genomic_DNA"/>
</dbReference>
<dbReference type="Proteomes" id="UP000623795">
    <property type="component" value="Unassembled WGS sequence"/>
</dbReference>
<dbReference type="CDD" id="cd00254">
    <property type="entry name" value="LT-like"/>
    <property type="match status" value="1"/>
</dbReference>
<feature type="chain" id="PRO_5046207224" evidence="2">
    <location>
        <begin position="47"/>
        <end position="240"/>
    </location>
</feature>
<dbReference type="PANTHER" id="PTHR37423">
    <property type="entry name" value="SOLUBLE LYTIC MUREIN TRANSGLYCOSYLASE-RELATED"/>
    <property type="match status" value="1"/>
</dbReference>
<dbReference type="Gene3D" id="1.10.530.10">
    <property type="match status" value="1"/>
</dbReference>
<protein>
    <submittedName>
        <fullName evidence="4">Transglycosylase SLT domain-containing protein</fullName>
    </submittedName>
</protein>
<keyword evidence="5" id="KW-1185">Reference proteome</keyword>
<evidence type="ECO:0000256" key="1">
    <source>
        <dbReference type="ARBA" id="ARBA00007734"/>
    </source>
</evidence>
<name>A0ABX1Q2Y4_9RHOO</name>
<proteinExistence type="inferred from homology"/>
<dbReference type="InterPro" id="IPR023346">
    <property type="entry name" value="Lysozyme-like_dom_sf"/>
</dbReference>
<organism evidence="4 5">
    <name type="scientific">Aromatoleum toluvorans</name>
    <dbReference type="NCBI Taxonomy" id="92002"/>
    <lineage>
        <taxon>Bacteria</taxon>
        <taxon>Pseudomonadati</taxon>
        <taxon>Pseudomonadota</taxon>
        <taxon>Betaproteobacteria</taxon>
        <taxon>Rhodocyclales</taxon>
        <taxon>Rhodocyclaceae</taxon>
        <taxon>Aromatoleum</taxon>
    </lineage>
</organism>
<keyword evidence="2" id="KW-0732">Signal</keyword>
<evidence type="ECO:0000259" key="3">
    <source>
        <dbReference type="Pfam" id="PF01464"/>
    </source>
</evidence>
<evidence type="ECO:0000256" key="2">
    <source>
        <dbReference type="SAM" id="SignalP"/>
    </source>
</evidence>
<feature type="signal peptide" evidence="2">
    <location>
        <begin position="1"/>
        <end position="46"/>
    </location>
</feature>
<reference evidence="4 5" key="1">
    <citation type="submission" date="2019-12" db="EMBL/GenBank/DDBJ databases">
        <title>Comparative genomics gives insights into the taxonomy of the Azoarcus-Aromatoleum group and reveals separate origins of nif in the plant-associated Azoarcus and non-plant-associated Aromatoleum sub-groups.</title>
        <authorList>
            <person name="Lafos M."/>
            <person name="Maluk M."/>
            <person name="Batista M."/>
            <person name="Junghare M."/>
            <person name="Carmona M."/>
            <person name="Faoro H."/>
            <person name="Cruz L.M."/>
            <person name="Battistoni F."/>
            <person name="De Souza E."/>
            <person name="Pedrosa F."/>
            <person name="Chen W.-M."/>
            <person name="Poole P.S."/>
            <person name="Dixon R.A."/>
            <person name="James E.K."/>
        </authorList>
    </citation>
    <scope>NUCLEOTIDE SEQUENCE [LARGE SCALE GENOMIC DNA]</scope>
    <source>
        <strain evidence="4 5">Td21</strain>
    </source>
</reference>
<accession>A0ABX1Q2Y4</accession>
<dbReference type="PANTHER" id="PTHR37423:SF2">
    <property type="entry name" value="MEMBRANE-BOUND LYTIC MUREIN TRANSGLYCOSYLASE C"/>
    <property type="match status" value="1"/>
</dbReference>
<dbReference type="Pfam" id="PF01464">
    <property type="entry name" value="SLT"/>
    <property type="match status" value="1"/>
</dbReference>